<dbReference type="AlphaFoldDB" id="A0A6L6YGG2"/>
<dbReference type="InterPro" id="IPR019757">
    <property type="entry name" value="Pept_S26A_signal_pept_1_Lys-AS"/>
</dbReference>
<evidence type="ECO:0000256" key="8">
    <source>
        <dbReference type="RuleBase" id="RU003993"/>
    </source>
</evidence>
<dbReference type="PROSITE" id="PS00501">
    <property type="entry name" value="SPASE_I_1"/>
    <property type="match status" value="1"/>
</dbReference>
<proteinExistence type="inferred from homology"/>
<keyword evidence="12" id="KW-1185">Reference proteome</keyword>
<dbReference type="PANTHER" id="PTHR43390:SF1">
    <property type="entry name" value="CHLOROPLAST PROCESSING PEPTIDASE"/>
    <property type="match status" value="1"/>
</dbReference>
<evidence type="ECO:0000259" key="10">
    <source>
        <dbReference type="Pfam" id="PF10502"/>
    </source>
</evidence>
<dbReference type="EC" id="3.4.21.89" evidence="3 8"/>
<name>A0A6L6YGG2_9BURK</name>
<dbReference type="GO" id="GO:0009003">
    <property type="term" value="F:signal peptidase activity"/>
    <property type="evidence" value="ECO:0007669"/>
    <property type="project" value="UniProtKB-EC"/>
</dbReference>
<comment type="caution">
    <text evidence="11">The sequence shown here is derived from an EMBL/GenBank/DDBJ whole genome shotgun (WGS) entry which is preliminary data.</text>
</comment>
<evidence type="ECO:0000256" key="5">
    <source>
        <dbReference type="ARBA" id="ARBA00022670"/>
    </source>
</evidence>
<dbReference type="OrthoDB" id="9815782at2"/>
<keyword evidence="8" id="KW-1133">Transmembrane helix</keyword>
<dbReference type="PANTHER" id="PTHR43390">
    <property type="entry name" value="SIGNAL PEPTIDASE I"/>
    <property type="match status" value="1"/>
</dbReference>
<dbReference type="Pfam" id="PF10502">
    <property type="entry name" value="Peptidase_S26"/>
    <property type="match status" value="1"/>
</dbReference>
<evidence type="ECO:0000256" key="2">
    <source>
        <dbReference type="ARBA" id="ARBA00009370"/>
    </source>
</evidence>
<dbReference type="InterPro" id="IPR019756">
    <property type="entry name" value="Pept_S26A_signal_pept_1_Ser-AS"/>
</dbReference>
<dbReference type="Gene3D" id="2.10.109.10">
    <property type="entry name" value="Umud Fragment, subunit A"/>
    <property type="match status" value="1"/>
</dbReference>
<dbReference type="Proteomes" id="UP000472580">
    <property type="component" value="Unassembled WGS sequence"/>
</dbReference>
<comment type="catalytic activity">
    <reaction evidence="1 8">
        <text>Cleavage of hydrophobic, N-terminal signal or leader sequences from secreted and periplasmic proteins.</text>
        <dbReference type="EC" id="3.4.21.89"/>
    </reaction>
</comment>
<dbReference type="InterPro" id="IPR019533">
    <property type="entry name" value="Peptidase_S26"/>
</dbReference>
<dbReference type="RefSeq" id="WP_160334318.1">
    <property type="nucleotide sequence ID" value="NZ_WSRP01000003.1"/>
</dbReference>
<evidence type="ECO:0000256" key="3">
    <source>
        <dbReference type="ARBA" id="ARBA00013208"/>
    </source>
</evidence>
<feature type="active site" evidence="7">
    <location>
        <position position="158"/>
    </location>
</feature>
<dbReference type="EMBL" id="WSRP01000003">
    <property type="protein sequence ID" value="MVX55883.1"/>
    <property type="molecule type" value="Genomic_DNA"/>
</dbReference>
<dbReference type="CDD" id="cd06530">
    <property type="entry name" value="S26_SPase_I"/>
    <property type="match status" value="1"/>
</dbReference>
<evidence type="ECO:0000256" key="6">
    <source>
        <dbReference type="ARBA" id="ARBA00022801"/>
    </source>
</evidence>
<dbReference type="InterPro" id="IPR000223">
    <property type="entry name" value="Pept_S26A_signal_pept_1"/>
</dbReference>
<sequence>MTFSLILFLLTVFTGVLWVLDVFVWKPKRVKVMSDELQQFDRSNEDALRRGVQSVVAARSAMVTRMNERPKWLEYTAGFFPVIFFIFILRSFIFEPFRIPSGSMMPTLESGDMILVNKYNYGLRLPVLNTKIVPIGEPERGDVIVFRYPADEKIDYIKRVVGLPGDKIEYINKRLTINGKPVPVTADGKYYDEAKMQELDQFVEQLGKKDHRILNNRAAPAGAYPLPIHNNPDACDYVRGGLICTVPKDTYFVLGDNRDNSEDSRYWGFVPEKNLVGRANMIWMNLSKPSRIGFFD</sequence>
<evidence type="ECO:0000256" key="9">
    <source>
        <dbReference type="RuleBase" id="RU362042"/>
    </source>
</evidence>
<dbReference type="GO" id="GO:0016020">
    <property type="term" value="C:membrane"/>
    <property type="evidence" value="ECO:0007669"/>
    <property type="project" value="UniProtKB-SubCell"/>
</dbReference>
<evidence type="ECO:0000256" key="1">
    <source>
        <dbReference type="ARBA" id="ARBA00000677"/>
    </source>
</evidence>
<comment type="caution">
    <text evidence="9">Lacks conserved residue(s) required for the propagation of feature annotation.</text>
</comment>
<feature type="active site" evidence="7">
    <location>
        <position position="103"/>
    </location>
</feature>
<dbReference type="InterPro" id="IPR019758">
    <property type="entry name" value="Pept_S26A_signal_pept_1_CS"/>
</dbReference>
<dbReference type="InterPro" id="IPR036286">
    <property type="entry name" value="LexA/Signal_pep-like_sf"/>
</dbReference>
<keyword evidence="8" id="KW-0812">Transmembrane</keyword>
<dbReference type="GO" id="GO:0004252">
    <property type="term" value="F:serine-type endopeptidase activity"/>
    <property type="evidence" value="ECO:0007669"/>
    <property type="project" value="InterPro"/>
</dbReference>
<accession>A0A6L6YGG2</accession>
<dbReference type="NCBIfam" id="TIGR02227">
    <property type="entry name" value="sigpep_I_bact"/>
    <property type="match status" value="1"/>
</dbReference>
<dbReference type="GO" id="GO:0006465">
    <property type="term" value="P:signal peptide processing"/>
    <property type="evidence" value="ECO:0007669"/>
    <property type="project" value="InterPro"/>
</dbReference>
<dbReference type="SUPFAM" id="SSF51306">
    <property type="entry name" value="LexA/Signal peptidase"/>
    <property type="match status" value="1"/>
</dbReference>
<feature type="transmembrane region" description="Helical" evidence="8">
    <location>
        <begin position="72"/>
        <end position="93"/>
    </location>
</feature>
<dbReference type="PROSITE" id="PS00761">
    <property type="entry name" value="SPASE_I_3"/>
    <property type="match status" value="1"/>
</dbReference>
<gene>
    <name evidence="11" type="primary">lepB</name>
    <name evidence="11" type="ORF">E5987_01505</name>
</gene>
<dbReference type="PRINTS" id="PR00727">
    <property type="entry name" value="LEADERPTASE"/>
</dbReference>
<keyword evidence="5 8" id="KW-0645">Protease</keyword>
<evidence type="ECO:0000256" key="4">
    <source>
        <dbReference type="ARBA" id="ARBA00019232"/>
    </source>
</evidence>
<keyword evidence="8" id="KW-0472">Membrane</keyword>
<protein>
    <recommendedName>
        <fullName evidence="4 8">Signal peptidase I</fullName>
        <ecNumber evidence="3 8">3.4.21.89</ecNumber>
    </recommendedName>
</protein>
<comment type="subcellular location">
    <subcellularLocation>
        <location evidence="9">Membrane</location>
        <topology evidence="9">Single-pass type II membrane protein</topology>
    </subcellularLocation>
</comment>
<feature type="domain" description="Peptidase S26" evidence="10">
    <location>
        <begin position="73"/>
        <end position="284"/>
    </location>
</feature>
<reference evidence="11 12" key="1">
    <citation type="submission" date="2019-12" db="EMBL/GenBank/DDBJ databases">
        <title>Microbes associate with the intestines of laboratory mice.</title>
        <authorList>
            <person name="Navarre W."/>
            <person name="Wong E."/>
        </authorList>
    </citation>
    <scope>NUCLEOTIDE SEQUENCE [LARGE SCALE GENOMIC DNA]</scope>
    <source>
        <strain evidence="11 12">NM82_D38</strain>
    </source>
</reference>
<keyword evidence="6 8" id="KW-0378">Hydrolase</keyword>
<evidence type="ECO:0000313" key="11">
    <source>
        <dbReference type="EMBL" id="MVX55883.1"/>
    </source>
</evidence>
<evidence type="ECO:0000256" key="7">
    <source>
        <dbReference type="PIRSR" id="PIRSR600223-1"/>
    </source>
</evidence>
<dbReference type="PROSITE" id="PS00760">
    <property type="entry name" value="SPASE_I_2"/>
    <property type="match status" value="1"/>
</dbReference>
<evidence type="ECO:0000313" key="12">
    <source>
        <dbReference type="Proteomes" id="UP000472580"/>
    </source>
</evidence>
<organism evidence="11 12">
    <name type="scientific">Parasutterella muris</name>
    <dbReference type="NCBI Taxonomy" id="2565572"/>
    <lineage>
        <taxon>Bacteria</taxon>
        <taxon>Pseudomonadati</taxon>
        <taxon>Pseudomonadota</taxon>
        <taxon>Betaproteobacteria</taxon>
        <taxon>Burkholderiales</taxon>
        <taxon>Sutterellaceae</taxon>
        <taxon>Parasutterella</taxon>
    </lineage>
</organism>
<feature type="transmembrane region" description="Helical" evidence="8">
    <location>
        <begin position="6"/>
        <end position="25"/>
    </location>
</feature>
<comment type="similarity">
    <text evidence="2 9">Belongs to the peptidase S26 family.</text>
</comment>